<evidence type="ECO:0000313" key="1">
    <source>
        <dbReference type="EMBL" id="KAA8898016.1"/>
    </source>
</evidence>
<evidence type="ECO:0000313" key="2">
    <source>
        <dbReference type="Proteomes" id="UP000449547"/>
    </source>
</evidence>
<name>A0A642UJM0_DIURU</name>
<dbReference type="OMA" id="HEASTQW"/>
<gene>
    <name evidence="1" type="ORF">DIURU_004869</name>
</gene>
<protein>
    <submittedName>
        <fullName evidence="1">Uncharacterized protein</fullName>
    </submittedName>
</protein>
<comment type="caution">
    <text evidence="1">The sequence shown here is derived from an EMBL/GenBank/DDBJ whole genome shotgun (WGS) entry which is preliminary data.</text>
</comment>
<dbReference type="OrthoDB" id="4081346at2759"/>
<dbReference type="AlphaFoldDB" id="A0A642UJM0"/>
<dbReference type="EMBL" id="SWFT01000149">
    <property type="protein sequence ID" value="KAA8898016.1"/>
    <property type="molecule type" value="Genomic_DNA"/>
</dbReference>
<dbReference type="VEuPathDB" id="FungiDB:DIURU_004869"/>
<proteinExistence type="predicted"/>
<dbReference type="Proteomes" id="UP000449547">
    <property type="component" value="Unassembled WGS sequence"/>
</dbReference>
<sequence length="270" mass="29815">MAPVRESVDTGVLEARYAELNQQLLQRLNRLQYLDQLRQVQALSDEDITQRYHEASTQWGEGVTPEIMRQFVEVKTQVVGQYLNQVGPLVASAAAPAGTPSAHIRQLTNEVYGPKGPTATVTASYDRYVAATKRFDELVEATASEVARLAPQLREAERRQRQIDTETANTSAARIDGIKATFGDAATTMADDLRLTIAEWRRLRVACDLVPMVVSMSSVDWTRSPELLAVVEGCQRHGERLAALERVVSVDTVSRYSAPALLALDFDSAL</sequence>
<organism evidence="1 2">
    <name type="scientific">Diutina rugosa</name>
    <name type="common">Yeast</name>
    <name type="synonym">Candida rugosa</name>
    <dbReference type="NCBI Taxonomy" id="5481"/>
    <lineage>
        <taxon>Eukaryota</taxon>
        <taxon>Fungi</taxon>
        <taxon>Dikarya</taxon>
        <taxon>Ascomycota</taxon>
        <taxon>Saccharomycotina</taxon>
        <taxon>Pichiomycetes</taxon>
        <taxon>Debaryomycetaceae</taxon>
        <taxon>Diutina</taxon>
    </lineage>
</organism>
<dbReference type="GeneID" id="54783520"/>
<accession>A0A642UJM0</accession>
<dbReference type="RefSeq" id="XP_034010273.1">
    <property type="nucleotide sequence ID" value="XM_034157789.1"/>
</dbReference>
<reference evidence="1 2" key="1">
    <citation type="submission" date="2019-07" db="EMBL/GenBank/DDBJ databases">
        <title>Genome assembly of two rare yeast pathogens: Diutina rugosa and Trichomonascus ciferrii.</title>
        <authorList>
            <person name="Mixao V."/>
            <person name="Saus E."/>
            <person name="Hansen A."/>
            <person name="Lass-Flor C."/>
            <person name="Gabaldon T."/>
        </authorList>
    </citation>
    <scope>NUCLEOTIDE SEQUENCE [LARGE SCALE GENOMIC DNA]</scope>
    <source>
        <strain evidence="1 2">CBS 613</strain>
    </source>
</reference>
<keyword evidence="2" id="KW-1185">Reference proteome</keyword>